<dbReference type="InterPro" id="IPR006680">
    <property type="entry name" value="Amidohydro-rel"/>
</dbReference>
<dbReference type="InterPro" id="IPR052358">
    <property type="entry name" value="Aro_Compnd_Degr_Hydrolases"/>
</dbReference>
<proteinExistence type="predicted"/>
<dbReference type="STRING" id="658167.SAMN04488135_12370"/>
<dbReference type="SUPFAM" id="SSF51556">
    <property type="entry name" value="Metallo-dependent hydrolases"/>
    <property type="match status" value="1"/>
</dbReference>
<dbReference type="PANTHER" id="PTHR35563:SF2">
    <property type="entry name" value="BARREL METAL-DEPENDENT HYDROLASE, PUTATIVE (AFU_ORTHOLOGUE AFUA_1G16240)-RELATED"/>
    <property type="match status" value="1"/>
</dbReference>
<evidence type="ECO:0000313" key="3">
    <source>
        <dbReference type="Proteomes" id="UP000184226"/>
    </source>
</evidence>
<evidence type="ECO:0000259" key="1">
    <source>
        <dbReference type="Pfam" id="PF04909"/>
    </source>
</evidence>
<keyword evidence="3" id="KW-1185">Reference proteome</keyword>
<dbReference type="Pfam" id="PF04909">
    <property type="entry name" value="Amidohydro_2"/>
    <property type="match status" value="1"/>
</dbReference>
<gene>
    <name evidence="2" type="ORF">SAMN04488135_12370</name>
</gene>
<feature type="domain" description="Amidohydrolase-related" evidence="1">
    <location>
        <begin position="14"/>
        <end position="273"/>
    </location>
</feature>
<reference evidence="2 3" key="1">
    <citation type="submission" date="2016-11" db="EMBL/GenBank/DDBJ databases">
        <authorList>
            <person name="Jaros S."/>
            <person name="Januszkiewicz K."/>
            <person name="Wedrychowicz H."/>
        </authorList>
    </citation>
    <scope>NUCLEOTIDE SEQUENCE [LARGE SCALE GENOMIC DNA]</scope>
    <source>
        <strain evidence="2 3">CGMCC 1.10190</strain>
    </source>
</reference>
<dbReference type="AlphaFoldDB" id="A0A1M6B0J4"/>
<dbReference type="PANTHER" id="PTHR35563">
    <property type="entry name" value="BARREL METAL-DEPENDENT HYDROLASE, PUTATIVE (AFU_ORTHOLOGUE AFUA_1G16240)-RELATED"/>
    <property type="match status" value="1"/>
</dbReference>
<evidence type="ECO:0000313" key="2">
    <source>
        <dbReference type="EMBL" id="SHI42236.1"/>
    </source>
</evidence>
<keyword evidence="2" id="KW-0378">Hydrolase</keyword>
<dbReference type="Proteomes" id="UP000184226">
    <property type="component" value="Unassembled WGS sequence"/>
</dbReference>
<name>A0A1M6B0J4_9BURK</name>
<dbReference type="Gene3D" id="3.20.20.140">
    <property type="entry name" value="Metal-dependent hydrolases"/>
    <property type="match status" value="1"/>
</dbReference>
<dbReference type="InterPro" id="IPR032466">
    <property type="entry name" value="Metal_Hydrolase"/>
</dbReference>
<sequence length="273" mass="30404">MDAHPARQLPQGAVDCHAHVMQKDAPLAAMRHSAPARDVSVQEYLRILDAHHVAFGVLTAPSFYGTDNSLLLAALGEASGRLRGTVTVDPDIAHGELLAMKEKGVCGVRLNWIKRPALPDISSAQYQRLFDLLRELDMHVEVFIESRLLGQVLPAIQRSKAKIVIDHFGNPEPEQGTDGEGFKRLLDAIHCGNTWVKLSAPYRLGGASIQPYVDQLLQGSGGERAVWATDWPWVGFENQITYRQCVEWLFDWVPDEKLRHKILVETPGKLFGF</sequence>
<protein>
    <submittedName>
        <fullName evidence="2">Predicted metal-dependent hydrolase, TIM-barrel fold</fullName>
    </submittedName>
</protein>
<accession>A0A1M6B0J4</accession>
<organism evidence="2 3">
    <name type="scientific">Pollutimonas bauzanensis</name>
    <dbReference type="NCBI Taxonomy" id="658167"/>
    <lineage>
        <taxon>Bacteria</taxon>
        <taxon>Pseudomonadati</taxon>
        <taxon>Pseudomonadota</taxon>
        <taxon>Betaproteobacteria</taxon>
        <taxon>Burkholderiales</taxon>
        <taxon>Alcaligenaceae</taxon>
        <taxon>Pollutimonas</taxon>
    </lineage>
</organism>
<dbReference type="OrthoDB" id="9787654at2"/>
<dbReference type="RefSeq" id="WP_073109906.1">
    <property type="nucleotide sequence ID" value="NZ_FQXE01000023.1"/>
</dbReference>
<dbReference type="GO" id="GO:0016787">
    <property type="term" value="F:hydrolase activity"/>
    <property type="evidence" value="ECO:0007669"/>
    <property type="project" value="UniProtKB-KW"/>
</dbReference>
<dbReference type="EMBL" id="FQXE01000023">
    <property type="protein sequence ID" value="SHI42236.1"/>
    <property type="molecule type" value="Genomic_DNA"/>
</dbReference>